<keyword evidence="2" id="KW-1185">Reference proteome</keyword>
<protein>
    <submittedName>
        <fullName evidence="1">Kinase-like protein</fullName>
    </submittedName>
</protein>
<accession>A0ACB6QC03</accession>
<name>A0ACB6QC03_9PLEO</name>
<comment type="caution">
    <text evidence="1">The sequence shown here is derived from an EMBL/GenBank/DDBJ whole genome shotgun (WGS) entry which is preliminary data.</text>
</comment>
<gene>
    <name evidence="1" type="ORF">BDR25DRAFT_361654</name>
</gene>
<organism evidence="1 2">
    <name type="scientific">Lindgomyces ingoldianus</name>
    <dbReference type="NCBI Taxonomy" id="673940"/>
    <lineage>
        <taxon>Eukaryota</taxon>
        <taxon>Fungi</taxon>
        <taxon>Dikarya</taxon>
        <taxon>Ascomycota</taxon>
        <taxon>Pezizomycotina</taxon>
        <taxon>Dothideomycetes</taxon>
        <taxon>Pleosporomycetidae</taxon>
        <taxon>Pleosporales</taxon>
        <taxon>Lindgomycetaceae</taxon>
        <taxon>Lindgomyces</taxon>
    </lineage>
</organism>
<evidence type="ECO:0000313" key="1">
    <source>
        <dbReference type="EMBL" id="KAF2464385.1"/>
    </source>
</evidence>
<reference evidence="1" key="1">
    <citation type="journal article" date="2020" name="Stud. Mycol.">
        <title>101 Dothideomycetes genomes: a test case for predicting lifestyles and emergence of pathogens.</title>
        <authorList>
            <person name="Haridas S."/>
            <person name="Albert R."/>
            <person name="Binder M."/>
            <person name="Bloem J."/>
            <person name="Labutti K."/>
            <person name="Salamov A."/>
            <person name="Andreopoulos B."/>
            <person name="Baker S."/>
            <person name="Barry K."/>
            <person name="Bills G."/>
            <person name="Bluhm B."/>
            <person name="Cannon C."/>
            <person name="Castanera R."/>
            <person name="Culley D."/>
            <person name="Daum C."/>
            <person name="Ezra D."/>
            <person name="Gonzalez J."/>
            <person name="Henrissat B."/>
            <person name="Kuo A."/>
            <person name="Liang C."/>
            <person name="Lipzen A."/>
            <person name="Lutzoni F."/>
            <person name="Magnuson J."/>
            <person name="Mondo S."/>
            <person name="Nolan M."/>
            <person name="Ohm R."/>
            <person name="Pangilinan J."/>
            <person name="Park H.-J."/>
            <person name="Ramirez L."/>
            <person name="Alfaro M."/>
            <person name="Sun H."/>
            <person name="Tritt A."/>
            <person name="Yoshinaga Y."/>
            <person name="Zwiers L.-H."/>
            <person name="Turgeon B."/>
            <person name="Goodwin S."/>
            <person name="Spatafora J."/>
            <person name="Crous P."/>
            <person name="Grigoriev I."/>
        </authorList>
    </citation>
    <scope>NUCLEOTIDE SEQUENCE</scope>
    <source>
        <strain evidence="1">ATCC 200398</strain>
    </source>
</reference>
<proteinExistence type="predicted"/>
<evidence type="ECO:0000313" key="2">
    <source>
        <dbReference type="Proteomes" id="UP000799755"/>
    </source>
</evidence>
<dbReference type="Proteomes" id="UP000799755">
    <property type="component" value="Unassembled WGS sequence"/>
</dbReference>
<dbReference type="EMBL" id="MU003537">
    <property type="protein sequence ID" value="KAF2464385.1"/>
    <property type="molecule type" value="Genomic_DNA"/>
</dbReference>
<sequence>MSNFLVRLDIRVSLFPRCPAQFLYSALRARLQNVVLELQRATKSIEPATFDSSRYQQTPHTMFENFHQTYRNQEDAPFEYIKLLGRGSGGTVDEVRHRTTKDIYARKCINLPPQAKSTSKQEWRAAKMKKIEEEARIIRRLRNNPHIVEVVGTYETTDGYRPLFCIILLPLAERDLGDMITHVAQLQEGEEKNDAIRTMRHWGACLVRATNYMHERRVKHKDIKPGNILVRGEEIWITDFGIAKEFLDQNSESVATHVEGTLTYCPPEALNNKRRGRASDMFSLGCCFLEMATVMITDGKLEDLKQLRKGKPYAESEQVILRWIFYLFSVLAARNLRIAQTTGFQDSMSSTSSDAIVVRHAVLLPAFAFVMMDPNSAQRITARQLVILISVFQEDMYCAKCKVGVPKEDPMHGLHSKFKSRKESPELEYPPNPEDVLKPGFPVPVDWEAAKRDWLKEHIVLSLFRPTCSLFPFSPKPIEGTVHNADSNFRDTLPPKCGRSTSKFYFSRLAGSIRVEKALLVLAVLQETIKIGQAIHQKIGRTHSSVRELIERIAVLQNRAPSSSCVSLHPAAHYCPFQSQIDASKSVNVRPEFVFGCSKRILIFPAASCKKNPTLSSPHLLLRVGGIRLAFSSLRCCLSSQTGNTIHN</sequence>